<dbReference type="PANTHER" id="PTHR43918:SF4">
    <property type="entry name" value="CARBOXYLIC ESTER HYDROLASE"/>
    <property type="match status" value="1"/>
</dbReference>
<dbReference type="GO" id="GO:0019695">
    <property type="term" value="P:choline metabolic process"/>
    <property type="evidence" value="ECO:0007669"/>
    <property type="project" value="TreeGrafter"/>
</dbReference>
<evidence type="ECO:0000259" key="5">
    <source>
        <dbReference type="Pfam" id="PF00135"/>
    </source>
</evidence>
<dbReference type="Proteomes" id="UP000038045">
    <property type="component" value="Unplaced"/>
</dbReference>
<dbReference type="STRING" id="131310.A0A0N4Z1L6"/>
<dbReference type="InterPro" id="IPR002018">
    <property type="entry name" value="CarbesteraseB"/>
</dbReference>
<evidence type="ECO:0000256" key="1">
    <source>
        <dbReference type="ARBA" id="ARBA00005964"/>
    </source>
</evidence>
<name>A0A0N4Z1L6_PARTI</name>
<keyword evidence="3" id="KW-0378">Hydrolase</keyword>
<protein>
    <submittedName>
        <fullName evidence="7">Acetylcholinesterase</fullName>
    </submittedName>
</protein>
<feature type="domain" description="Carboxylesterase type B" evidence="5">
    <location>
        <begin position="2"/>
        <end position="112"/>
    </location>
</feature>
<sequence>AIGDFLFNCDTAKFARESNRGKKNKVYFFEFKKNSTVNPWPQWMNPMHGYELEYIFGMPYRNSSLYDNTLLSNEKKYADKIMEFYGNFAKLGYPNSNWHPYKKANTTTFNSTNCALLDANLTKDNHELRYRNVITDKCKLLNEIAEKHFPRCVDCFSFLDYIYSWVSSVWYWGNPENIWNEISKNETFISFTNRTINFGTSFF</sequence>
<dbReference type="SUPFAM" id="SSF53474">
    <property type="entry name" value="alpha/beta-Hydrolases"/>
    <property type="match status" value="1"/>
</dbReference>
<reference evidence="7" key="1">
    <citation type="submission" date="2017-02" db="UniProtKB">
        <authorList>
            <consortium name="WormBaseParasite"/>
        </authorList>
    </citation>
    <scope>IDENTIFICATION</scope>
</reference>
<evidence type="ECO:0000256" key="2">
    <source>
        <dbReference type="ARBA" id="ARBA00022487"/>
    </source>
</evidence>
<comment type="similarity">
    <text evidence="1">Belongs to the type-B carboxylesterase/lipase family.</text>
</comment>
<organism evidence="6 7">
    <name type="scientific">Parastrongyloides trichosuri</name>
    <name type="common">Possum-specific nematode worm</name>
    <dbReference type="NCBI Taxonomy" id="131310"/>
    <lineage>
        <taxon>Eukaryota</taxon>
        <taxon>Metazoa</taxon>
        <taxon>Ecdysozoa</taxon>
        <taxon>Nematoda</taxon>
        <taxon>Chromadorea</taxon>
        <taxon>Rhabditida</taxon>
        <taxon>Tylenchina</taxon>
        <taxon>Panagrolaimomorpha</taxon>
        <taxon>Strongyloidoidea</taxon>
        <taxon>Strongyloididae</taxon>
        <taxon>Parastrongyloides</taxon>
    </lineage>
</organism>
<dbReference type="Pfam" id="PF00135">
    <property type="entry name" value="COesterase"/>
    <property type="match status" value="1"/>
</dbReference>
<dbReference type="InterPro" id="IPR000997">
    <property type="entry name" value="Cholinesterase"/>
</dbReference>
<dbReference type="GO" id="GO:0003990">
    <property type="term" value="F:acetylcholinesterase activity"/>
    <property type="evidence" value="ECO:0007669"/>
    <property type="project" value="TreeGrafter"/>
</dbReference>
<dbReference type="PRINTS" id="PR00878">
    <property type="entry name" value="CHOLNESTRASE"/>
</dbReference>
<dbReference type="WBParaSite" id="PTRK_0000076200.1">
    <property type="protein sequence ID" value="PTRK_0000076200.1"/>
    <property type="gene ID" value="PTRK_0000076200"/>
</dbReference>
<keyword evidence="2" id="KW-0719">Serine esterase</keyword>
<dbReference type="GO" id="GO:0005615">
    <property type="term" value="C:extracellular space"/>
    <property type="evidence" value="ECO:0007669"/>
    <property type="project" value="TreeGrafter"/>
</dbReference>
<dbReference type="GO" id="GO:0006581">
    <property type="term" value="P:acetylcholine catabolic process"/>
    <property type="evidence" value="ECO:0007669"/>
    <property type="project" value="TreeGrafter"/>
</dbReference>
<keyword evidence="6" id="KW-1185">Reference proteome</keyword>
<dbReference type="AlphaFoldDB" id="A0A0N4Z1L6"/>
<proteinExistence type="inferred from homology"/>
<keyword evidence="4" id="KW-1015">Disulfide bond</keyword>
<dbReference type="GO" id="GO:0005886">
    <property type="term" value="C:plasma membrane"/>
    <property type="evidence" value="ECO:0007669"/>
    <property type="project" value="TreeGrafter"/>
</dbReference>
<evidence type="ECO:0000313" key="6">
    <source>
        <dbReference type="Proteomes" id="UP000038045"/>
    </source>
</evidence>
<evidence type="ECO:0000256" key="4">
    <source>
        <dbReference type="ARBA" id="ARBA00023157"/>
    </source>
</evidence>
<dbReference type="InterPro" id="IPR029058">
    <property type="entry name" value="AB_hydrolase_fold"/>
</dbReference>
<evidence type="ECO:0000313" key="7">
    <source>
        <dbReference type="WBParaSite" id="PTRK_0000076200.1"/>
    </source>
</evidence>
<evidence type="ECO:0000256" key="3">
    <source>
        <dbReference type="ARBA" id="ARBA00022801"/>
    </source>
</evidence>
<dbReference type="PANTHER" id="PTHR43918">
    <property type="entry name" value="ACETYLCHOLINESTERASE"/>
    <property type="match status" value="1"/>
</dbReference>
<accession>A0A0N4Z1L6</accession>
<dbReference type="InterPro" id="IPR050654">
    <property type="entry name" value="AChE-related_enzymes"/>
</dbReference>
<dbReference type="Gene3D" id="3.40.50.1820">
    <property type="entry name" value="alpha/beta hydrolase"/>
    <property type="match status" value="1"/>
</dbReference>